<dbReference type="SUPFAM" id="SSF50969">
    <property type="entry name" value="YVTN repeat-like/Quinoprotein amine dehydrogenase"/>
    <property type="match status" value="1"/>
</dbReference>
<name>A0ABV6AYF4_9DEIO</name>
<dbReference type="Proteomes" id="UP001589733">
    <property type="component" value="Unassembled WGS sequence"/>
</dbReference>
<keyword evidence="2" id="KW-1185">Reference proteome</keyword>
<protein>
    <submittedName>
        <fullName evidence="1">Uncharacterized protein</fullName>
    </submittedName>
</protein>
<dbReference type="RefSeq" id="WP_380009394.1">
    <property type="nucleotide sequence ID" value="NZ_JBHLYR010000031.1"/>
</dbReference>
<comment type="caution">
    <text evidence="1">The sequence shown here is derived from an EMBL/GenBank/DDBJ whole genome shotgun (WGS) entry which is preliminary data.</text>
</comment>
<evidence type="ECO:0000313" key="2">
    <source>
        <dbReference type="Proteomes" id="UP001589733"/>
    </source>
</evidence>
<proteinExistence type="predicted"/>
<gene>
    <name evidence="1" type="ORF">ACFFLM_10880</name>
</gene>
<accession>A0ABV6AYF4</accession>
<dbReference type="InterPro" id="IPR011044">
    <property type="entry name" value="Quino_amine_DH_bsu"/>
</dbReference>
<evidence type="ECO:0000313" key="1">
    <source>
        <dbReference type="EMBL" id="MFB9992470.1"/>
    </source>
</evidence>
<dbReference type="EMBL" id="JBHLYR010000031">
    <property type="protein sequence ID" value="MFB9992470.1"/>
    <property type="molecule type" value="Genomic_DNA"/>
</dbReference>
<organism evidence="1 2">
    <name type="scientific">Deinococcus oregonensis</name>
    <dbReference type="NCBI Taxonomy" id="1805970"/>
    <lineage>
        <taxon>Bacteria</taxon>
        <taxon>Thermotogati</taxon>
        <taxon>Deinococcota</taxon>
        <taxon>Deinococci</taxon>
        <taxon>Deinococcales</taxon>
        <taxon>Deinococcaceae</taxon>
        <taxon>Deinococcus</taxon>
    </lineage>
</organism>
<reference evidence="1 2" key="1">
    <citation type="submission" date="2024-09" db="EMBL/GenBank/DDBJ databases">
        <authorList>
            <person name="Sun Q."/>
            <person name="Mori K."/>
        </authorList>
    </citation>
    <scope>NUCLEOTIDE SEQUENCE [LARGE SCALE GENOMIC DNA]</scope>
    <source>
        <strain evidence="1 2">JCM 13503</strain>
    </source>
</reference>
<sequence length="215" mass="23152">MFPVLLAAVSPYAFTLVPKAKITFPGAAPQIISGPANTDQTAVDDPWTLDQILYAPSKNAAAVRFCWDIGKYGDCETKLARPGQPVLTLLKGNVTQLLWTADGKYLLGARANTLRLWNLAGGVRTAVPTPGANEPGWVVGSLVSRIWLSLGRQGQAELCVATTDFWSKGKTGAHRNTMTTTRYALPTLSALTITTFPQQQGKEAECRPFSSSDLE</sequence>